<feature type="transmembrane region" description="Helical" evidence="1">
    <location>
        <begin position="6"/>
        <end position="28"/>
    </location>
</feature>
<protein>
    <submittedName>
        <fullName evidence="2">Uncharacterized protein</fullName>
    </submittedName>
</protein>
<evidence type="ECO:0000313" key="3">
    <source>
        <dbReference type="Proteomes" id="UP000014060"/>
    </source>
</evidence>
<proteinExistence type="predicted"/>
<keyword evidence="1" id="KW-0812">Transmembrane</keyword>
<reference evidence="2 3" key="1">
    <citation type="submission" date="2013-01" db="EMBL/GenBank/DDBJ databases">
        <title>The Genome Sequence of Bacillus cereus TIAC219.</title>
        <authorList>
            <consortium name="The Broad Institute Genome Sequencing Platform"/>
            <consortium name="The Broad Institute Genome Sequencing Center for Infectious Disease"/>
            <person name="Feldgarden M."/>
            <person name="Van der Auwera G.A."/>
            <person name="Mahillon J."/>
            <person name="Duprez V."/>
            <person name="Timmery S."/>
            <person name="Mattelet C."/>
            <person name="Dierick K."/>
            <person name="Sun M."/>
            <person name="Yu Z."/>
            <person name="Zhu L."/>
            <person name="Hu X."/>
            <person name="Shank E.B."/>
            <person name="Swiecicka I."/>
            <person name="Hansen B.M."/>
            <person name="Andrup L."/>
            <person name="Walker B."/>
            <person name="Young S.K."/>
            <person name="Zeng Q."/>
            <person name="Gargeya S."/>
            <person name="Fitzgerald M."/>
            <person name="Haas B."/>
            <person name="Abouelleil A."/>
            <person name="Alvarado L."/>
            <person name="Arachchi H.M."/>
            <person name="Berlin A.M."/>
            <person name="Chapman S.B."/>
            <person name="Dewar J."/>
            <person name="Goldberg J."/>
            <person name="Griggs A."/>
            <person name="Gujja S."/>
            <person name="Hansen M."/>
            <person name="Howarth C."/>
            <person name="Imamovic A."/>
            <person name="Larimer J."/>
            <person name="McCowan C."/>
            <person name="Murphy C."/>
            <person name="Neiman D."/>
            <person name="Pearson M."/>
            <person name="Priest M."/>
            <person name="Roberts A."/>
            <person name="Saif S."/>
            <person name="Shea T."/>
            <person name="Sisk P."/>
            <person name="Sykes S."/>
            <person name="Wortman J."/>
            <person name="Nusbaum C."/>
            <person name="Birren B."/>
        </authorList>
    </citation>
    <scope>NUCLEOTIDE SEQUENCE [LARGE SCALE GENOMIC DNA]</scope>
    <source>
        <strain evidence="2 3">TIAC219</strain>
    </source>
</reference>
<sequence>MMVDLSSWNVFCSLLGLSALFFLLRFLLFDSINHKSEKKEKINRLRNSSQRRGRR</sequence>
<evidence type="ECO:0000256" key="1">
    <source>
        <dbReference type="SAM" id="Phobius"/>
    </source>
</evidence>
<accession>A0ABC9SRB6</accession>
<name>A0ABC9SRB6_BACCE</name>
<gene>
    <name evidence="2" type="ORF">IAY_06180</name>
</gene>
<evidence type="ECO:0000313" key="2">
    <source>
        <dbReference type="EMBL" id="EOQ58398.1"/>
    </source>
</evidence>
<keyword evidence="1" id="KW-1133">Transmembrane helix</keyword>
<comment type="caution">
    <text evidence="2">The sequence shown here is derived from an EMBL/GenBank/DDBJ whole genome shotgun (WGS) entry which is preliminary data.</text>
</comment>
<dbReference type="EMBL" id="AHCJ01000075">
    <property type="protein sequence ID" value="EOQ58398.1"/>
    <property type="molecule type" value="Genomic_DNA"/>
</dbReference>
<keyword evidence="1" id="KW-0472">Membrane</keyword>
<dbReference type="Proteomes" id="UP000014060">
    <property type="component" value="Unassembled WGS sequence"/>
</dbReference>
<organism evidence="2 3">
    <name type="scientific">Bacillus cereus TIAC219</name>
    <dbReference type="NCBI Taxonomy" id="718222"/>
    <lineage>
        <taxon>Bacteria</taxon>
        <taxon>Bacillati</taxon>
        <taxon>Bacillota</taxon>
        <taxon>Bacilli</taxon>
        <taxon>Bacillales</taxon>
        <taxon>Bacillaceae</taxon>
        <taxon>Bacillus</taxon>
        <taxon>Bacillus cereus group</taxon>
    </lineage>
</organism>
<dbReference type="AlphaFoldDB" id="A0ABC9SRB6"/>